<evidence type="ECO:0000256" key="4">
    <source>
        <dbReference type="ARBA" id="ARBA00023040"/>
    </source>
</evidence>
<dbReference type="PROSITE" id="PS50262">
    <property type="entry name" value="G_PROTEIN_RECEP_F1_2"/>
    <property type="match status" value="1"/>
</dbReference>
<dbReference type="PRINTS" id="PR00237">
    <property type="entry name" value="GPCRRHODOPSN"/>
</dbReference>
<evidence type="ECO:0000256" key="3">
    <source>
        <dbReference type="ARBA" id="ARBA00022989"/>
    </source>
</evidence>
<dbReference type="GO" id="GO:0016020">
    <property type="term" value="C:membrane"/>
    <property type="evidence" value="ECO:0007669"/>
    <property type="project" value="UniProtKB-SubCell"/>
</dbReference>
<feature type="domain" description="G-protein coupled receptors family 1 profile" evidence="10">
    <location>
        <begin position="1"/>
        <end position="125"/>
    </location>
</feature>
<organism evidence="11 12">
    <name type="scientific">Batillaria attramentaria</name>
    <dbReference type="NCBI Taxonomy" id="370345"/>
    <lineage>
        <taxon>Eukaryota</taxon>
        <taxon>Metazoa</taxon>
        <taxon>Spiralia</taxon>
        <taxon>Lophotrochozoa</taxon>
        <taxon>Mollusca</taxon>
        <taxon>Gastropoda</taxon>
        <taxon>Caenogastropoda</taxon>
        <taxon>Sorbeoconcha</taxon>
        <taxon>Cerithioidea</taxon>
        <taxon>Batillariidae</taxon>
        <taxon>Batillaria</taxon>
    </lineage>
</organism>
<comment type="subcellular location">
    <subcellularLocation>
        <location evidence="1">Membrane</location>
        <topology evidence="1">Multi-pass membrane protein</topology>
    </subcellularLocation>
</comment>
<dbReference type="InterPro" id="IPR017452">
    <property type="entry name" value="GPCR_Rhodpsn_7TM"/>
</dbReference>
<sequence length="197" mass="22603">LSLVSSILTLTFIAWDRFFGIVFAMKAHFIERRASLTIVILWLLSIGVASPLLVYREYFEVQWRDYTESWCDDEWPIVRYLDTATNTSVVDIPARRYYYVFVCVVLFFLPCLVMSLAYALIICTLWSSQVPGERTSKDIKLQTKLRKKGQITVRAVPARSTGNSQSRLVSLFRGMPSSLVLLDDGFVHVVLDTFEGR</sequence>
<dbReference type="PANTHER" id="PTHR24238:SF57">
    <property type="entry name" value="G-PROTEIN COUPLED RECEPTOR 83"/>
    <property type="match status" value="1"/>
</dbReference>
<feature type="non-terminal residue" evidence="11">
    <location>
        <position position="197"/>
    </location>
</feature>
<feature type="transmembrane region" description="Helical" evidence="9">
    <location>
        <begin position="6"/>
        <end position="24"/>
    </location>
</feature>
<evidence type="ECO:0000256" key="9">
    <source>
        <dbReference type="SAM" id="Phobius"/>
    </source>
</evidence>
<feature type="transmembrane region" description="Helical" evidence="9">
    <location>
        <begin position="97"/>
        <end position="127"/>
    </location>
</feature>
<proteinExistence type="inferred from homology"/>
<reference evidence="11 12" key="1">
    <citation type="journal article" date="2023" name="Sci. Data">
        <title>Genome assembly of the Korean intertidal mud-creeper Batillaria attramentaria.</title>
        <authorList>
            <person name="Patra A.K."/>
            <person name="Ho P.T."/>
            <person name="Jun S."/>
            <person name="Lee S.J."/>
            <person name="Kim Y."/>
            <person name="Won Y.J."/>
        </authorList>
    </citation>
    <scope>NUCLEOTIDE SEQUENCE [LARGE SCALE GENOMIC DNA]</scope>
    <source>
        <strain evidence="11">Wonlab-2016</strain>
    </source>
</reference>
<dbReference type="EMBL" id="JACVVK020000392">
    <property type="protein sequence ID" value="KAK7475849.1"/>
    <property type="molecule type" value="Genomic_DNA"/>
</dbReference>
<dbReference type="PROSITE" id="PS00237">
    <property type="entry name" value="G_PROTEIN_RECEP_F1_1"/>
    <property type="match status" value="1"/>
</dbReference>
<evidence type="ECO:0000259" key="10">
    <source>
        <dbReference type="PROSITE" id="PS50262"/>
    </source>
</evidence>
<dbReference type="Pfam" id="PF00001">
    <property type="entry name" value="7tm_1"/>
    <property type="match status" value="1"/>
</dbReference>
<evidence type="ECO:0000256" key="6">
    <source>
        <dbReference type="ARBA" id="ARBA00023170"/>
    </source>
</evidence>
<dbReference type="GO" id="GO:0004930">
    <property type="term" value="F:G protein-coupled receptor activity"/>
    <property type="evidence" value="ECO:0007669"/>
    <property type="project" value="UniProtKB-KW"/>
</dbReference>
<keyword evidence="5 9" id="KW-0472">Membrane</keyword>
<comment type="similarity">
    <text evidence="8">Belongs to the G-protein coupled receptor 1 family.</text>
</comment>
<accession>A0ABD0JLG7</accession>
<evidence type="ECO:0000256" key="8">
    <source>
        <dbReference type="RuleBase" id="RU000688"/>
    </source>
</evidence>
<dbReference type="AlphaFoldDB" id="A0ABD0JLG7"/>
<evidence type="ECO:0000313" key="12">
    <source>
        <dbReference type="Proteomes" id="UP001519460"/>
    </source>
</evidence>
<dbReference type="Proteomes" id="UP001519460">
    <property type="component" value="Unassembled WGS sequence"/>
</dbReference>
<protein>
    <recommendedName>
        <fullName evidence="10">G-protein coupled receptors family 1 profile domain-containing protein</fullName>
    </recommendedName>
</protein>
<name>A0ABD0JLG7_9CAEN</name>
<keyword evidence="12" id="KW-1185">Reference proteome</keyword>
<dbReference type="InterPro" id="IPR000276">
    <property type="entry name" value="GPCR_Rhodpsn"/>
</dbReference>
<evidence type="ECO:0000313" key="11">
    <source>
        <dbReference type="EMBL" id="KAK7475849.1"/>
    </source>
</evidence>
<dbReference type="Gene3D" id="1.20.1070.10">
    <property type="entry name" value="Rhodopsin 7-helix transmembrane proteins"/>
    <property type="match status" value="1"/>
</dbReference>
<dbReference type="PANTHER" id="PTHR24238">
    <property type="entry name" value="G-PROTEIN COUPLED RECEPTOR"/>
    <property type="match status" value="1"/>
</dbReference>
<evidence type="ECO:0000256" key="7">
    <source>
        <dbReference type="ARBA" id="ARBA00023224"/>
    </source>
</evidence>
<gene>
    <name evidence="11" type="ORF">BaRGS_00032899</name>
</gene>
<keyword evidence="2 8" id="KW-0812">Transmembrane</keyword>
<keyword evidence="4 8" id="KW-0297">G-protein coupled receptor</keyword>
<feature type="non-terminal residue" evidence="11">
    <location>
        <position position="1"/>
    </location>
</feature>
<evidence type="ECO:0000256" key="2">
    <source>
        <dbReference type="ARBA" id="ARBA00022692"/>
    </source>
</evidence>
<comment type="caution">
    <text evidence="11">The sequence shown here is derived from an EMBL/GenBank/DDBJ whole genome shotgun (WGS) entry which is preliminary data.</text>
</comment>
<evidence type="ECO:0000256" key="5">
    <source>
        <dbReference type="ARBA" id="ARBA00023136"/>
    </source>
</evidence>
<keyword evidence="7 8" id="KW-0807">Transducer</keyword>
<keyword evidence="3 9" id="KW-1133">Transmembrane helix</keyword>
<feature type="transmembrane region" description="Helical" evidence="9">
    <location>
        <begin position="36"/>
        <end position="55"/>
    </location>
</feature>
<dbReference type="SUPFAM" id="SSF81321">
    <property type="entry name" value="Family A G protein-coupled receptor-like"/>
    <property type="match status" value="1"/>
</dbReference>
<keyword evidence="6 8" id="KW-0675">Receptor</keyword>
<evidence type="ECO:0000256" key="1">
    <source>
        <dbReference type="ARBA" id="ARBA00004141"/>
    </source>
</evidence>